<name>A0A3A9ALX1_9FIRM</name>
<proteinExistence type="predicted"/>
<dbReference type="Proteomes" id="UP000280696">
    <property type="component" value="Unassembled WGS sequence"/>
</dbReference>
<protein>
    <submittedName>
        <fullName evidence="1">Uncharacterized protein</fullName>
    </submittedName>
</protein>
<evidence type="ECO:0000313" key="1">
    <source>
        <dbReference type="EMBL" id="RKI92442.1"/>
    </source>
</evidence>
<organism evidence="1 2">
    <name type="scientific">Parablautia intestinalis</name>
    <dbReference type="NCBI Taxonomy" id="2320100"/>
    <lineage>
        <taxon>Bacteria</taxon>
        <taxon>Bacillati</taxon>
        <taxon>Bacillota</taxon>
        <taxon>Clostridia</taxon>
        <taxon>Lachnospirales</taxon>
        <taxon>Lachnospiraceae</taxon>
        <taxon>Parablautia</taxon>
    </lineage>
</organism>
<gene>
    <name evidence="1" type="ORF">D7V94_07170</name>
</gene>
<keyword evidence="2" id="KW-1185">Reference proteome</keyword>
<sequence length="72" mass="8571">MRRFKKKYEIVGCCLSIVLWVTLSYTGISGGSAAKTRWFWRWKEDKSERFFKSFLCKFVSALHPQTWDATQK</sequence>
<dbReference type="AlphaFoldDB" id="A0A3A9ALX1"/>
<dbReference type="EMBL" id="RAYQ01000005">
    <property type="protein sequence ID" value="RKI92442.1"/>
    <property type="molecule type" value="Genomic_DNA"/>
</dbReference>
<comment type="caution">
    <text evidence="1">The sequence shown here is derived from an EMBL/GenBank/DDBJ whole genome shotgun (WGS) entry which is preliminary data.</text>
</comment>
<evidence type="ECO:0000313" key="2">
    <source>
        <dbReference type="Proteomes" id="UP000280696"/>
    </source>
</evidence>
<reference evidence="1 2" key="1">
    <citation type="submission" date="2018-09" db="EMBL/GenBank/DDBJ databases">
        <title>Murine metabolic-syndrome-specific gut microbial biobank.</title>
        <authorList>
            <person name="Liu C."/>
        </authorList>
    </citation>
    <scope>NUCLEOTIDE SEQUENCE [LARGE SCALE GENOMIC DNA]</scope>
    <source>
        <strain evidence="1 2">0.1xD8-82</strain>
    </source>
</reference>
<accession>A0A3A9ALX1</accession>